<proteinExistence type="predicted"/>
<name>A0ABU9TQD8_9GAMM</name>
<comment type="caution">
    <text evidence="2">The sequence shown here is derived from an EMBL/GenBank/DDBJ whole genome shotgun (WGS) entry which is preliminary data.</text>
</comment>
<accession>A0ABU9TQD8</accession>
<evidence type="ECO:0000256" key="1">
    <source>
        <dbReference type="SAM" id="Coils"/>
    </source>
</evidence>
<protein>
    <submittedName>
        <fullName evidence="2">DUF465 domain-containing protein</fullName>
    </submittedName>
</protein>
<dbReference type="Proteomes" id="UP001449225">
    <property type="component" value="Unassembled WGS sequence"/>
</dbReference>
<organism evidence="2 3">
    <name type="scientific">Neptuniibacter pectenicola</name>
    <dbReference type="NCBI Taxonomy" id="1806669"/>
    <lineage>
        <taxon>Bacteria</taxon>
        <taxon>Pseudomonadati</taxon>
        <taxon>Pseudomonadota</taxon>
        <taxon>Gammaproteobacteria</taxon>
        <taxon>Oceanospirillales</taxon>
        <taxon>Oceanospirillaceae</taxon>
        <taxon>Neptuniibacter</taxon>
    </lineage>
</organism>
<dbReference type="InterPro" id="IPR038444">
    <property type="entry name" value="DUF465_sf"/>
</dbReference>
<sequence>MPIEHHALINDFPEYRERIHDLKMKDDRFARLMDEYHELTKHVEHMESEIEAVSTQVEEGAKIKRLKLKDELYAMLQA</sequence>
<dbReference type="InterPro" id="IPR007420">
    <property type="entry name" value="DUF465"/>
</dbReference>
<feature type="coiled-coil region" evidence="1">
    <location>
        <begin position="29"/>
        <end position="56"/>
    </location>
</feature>
<keyword evidence="3" id="KW-1185">Reference proteome</keyword>
<dbReference type="EMBL" id="JBBMRA010000004">
    <property type="protein sequence ID" value="MEM5535930.1"/>
    <property type="molecule type" value="Genomic_DNA"/>
</dbReference>
<dbReference type="Gene3D" id="6.10.280.50">
    <property type="match status" value="1"/>
</dbReference>
<keyword evidence="1" id="KW-0175">Coiled coil</keyword>
<evidence type="ECO:0000313" key="2">
    <source>
        <dbReference type="EMBL" id="MEM5535930.1"/>
    </source>
</evidence>
<dbReference type="Pfam" id="PF04325">
    <property type="entry name" value="DUF465"/>
    <property type="match status" value="1"/>
</dbReference>
<evidence type="ECO:0000313" key="3">
    <source>
        <dbReference type="Proteomes" id="UP001449225"/>
    </source>
</evidence>
<dbReference type="RefSeq" id="WP_067985270.1">
    <property type="nucleotide sequence ID" value="NZ_JBBMRA010000004.1"/>
</dbReference>
<reference evidence="2 3" key="1">
    <citation type="submission" date="2024-03" db="EMBL/GenBank/DDBJ databases">
        <title>Community enrichment and isolation of bacterial strains for fucoidan degradation.</title>
        <authorList>
            <person name="Sichert A."/>
        </authorList>
    </citation>
    <scope>NUCLEOTIDE SEQUENCE [LARGE SCALE GENOMIC DNA]</scope>
    <source>
        <strain evidence="2 3">AS76</strain>
    </source>
</reference>
<gene>
    <name evidence="2" type="ORF">WNY58_05950</name>
</gene>